<dbReference type="EMBL" id="FJOG01000005">
    <property type="protein sequence ID" value="CZR54812.1"/>
    <property type="molecule type" value="Genomic_DNA"/>
</dbReference>
<accession>A0A1L7WPW7</accession>
<gene>
    <name evidence="1" type="ORF">PAC_04696</name>
</gene>
<keyword evidence="2" id="KW-1185">Reference proteome</keyword>
<evidence type="ECO:0000313" key="1">
    <source>
        <dbReference type="EMBL" id="CZR54812.1"/>
    </source>
</evidence>
<dbReference type="AlphaFoldDB" id="A0A1L7WPW7"/>
<protein>
    <submittedName>
        <fullName evidence="1">Uncharacterized protein</fullName>
    </submittedName>
</protein>
<organism evidence="1 2">
    <name type="scientific">Phialocephala subalpina</name>
    <dbReference type="NCBI Taxonomy" id="576137"/>
    <lineage>
        <taxon>Eukaryota</taxon>
        <taxon>Fungi</taxon>
        <taxon>Dikarya</taxon>
        <taxon>Ascomycota</taxon>
        <taxon>Pezizomycotina</taxon>
        <taxon>Leotiomycetes</taxon>
        <taxon>Helotiales</taxon>
        <taxon>Mollisiaceae</taxon>
        <taxon>Phialocephala</taxon>
        <taxon>Phialocephala fortinii species complex</taxon>
    </lineage>
</organism>
<dbReference type="OrthoDB" id="4760831at2759"/>
<evidence type="ECO:0000313" key="2">
    <source>
        <dbReference type="Proteomes" id="UP000184330"/>
    </source>
</evidence>
<proteinExistence type="predicted"/>
<reference evidence="1 2" key="1">
    <citation type="submission" date="2016-03" db="EMBL/GenBank/DDBJ databases">
        <authorList>
            <person name="Ploux O."/>
        </authorList>
    </citation>
    <scope>NUCLEOTIDE SEQUENCE [LARGE SCALE GENOMIC DNA]</scope>
    <source>
        <strain evidence="1 2">UAMH 11012</strain>
    </source>
</reference>
<name>A0A1L7WPW7_9HELO</name>
<dbReference type="Gene3D" id="3.40.50.1460">
    <property type="match status" value="1"/>
</dbReference>
<sequence>MANSQSDTSSISSDDIHDKEPYKKIQMCLTSWIEDDMGVKEMVELEEAWRRFNVVSDIYTIADGLMDGRCIDPEEKLQSYADSLDKESLFILFYTGHGALDKNDQLMLRFYAEKKHGVEIPGIQWSTIQMKLNSFKSDVLILLDACHSGSACNSAAFANKAQHRMEVIAACASDRIALGPRWSTYPRLLTGILHDLADEGEASTVQDLQCHLGVRHDDAWNAIRWCRGHEGDRPSQTIYTRLRGDPKLPSISIPGPVHRHVYVPSRYIDEEGGDYSEDRASECGRDIGQQEIENNMTENEKQKAREARNIALLELKFQVRRAREEYNES</sequence>
<dbReference type="Proteomes" id="UP000184330">
    <property type="component" value="Unassembled WGS sequence"/>
</dbReference>